<proteinExistence type="predicted"/>
<keyword evidence="2" id="KW-1185">Reference proteome</keyword>
<gene>
    <name evidence="1" type="ORF">SCOCK_720001</name>
</gene>
<name>A0A9W4EBE5_9ACTN</name>
<reference evidence="1" key="1">
    <citation type="submission" date="2021-05" db="EMBL/GenBank/DDBJ databases">
        <authorList>
            <person name="Arsene-Ploetze F."/>
        </authorList>
    </citation>
    <scope>NUCLEOTIDE SEQUENCE</scope>
    <source>
        <strain evidence="1">DSM 42138</strain>
    </source>
</reference>
<organism evidence="1 2">
    <name type="scientific">Actinacidiphila cocklensis</name>
    <dbReference type="NCBI Taxonomy" id="887465"/>
    <lineage>
        <taxon>Bacteria</taxon>
        <taxon>Bacillati</taxon>
        <taxon>Actinomycetota</taxon>
        <taxon>Actinomycetes</taxon>
        <taxon>Kitasatosporales</taxon>
        <taxon>Streptomycetaceae</taxon>
        <taxon>Actinacidiphila</taxon>
    </lineage>
</organism>
<dbReference type="Proteomes" id="UP001152519">
    <property type="component" value="Unassembled WGS sequence"/>
</dbReference>
<sequence length="162" mass="17011">MLGGATSCLSFPYTGILLDPCPETSGHLKNGRLAVSGRSQDQQVRWPPMVKRQAKPLPEIWDGAGVGGKDAPGAVSVYPGAGVAKACLERMSSSGALKPGQYAGDPGRVHHGHLQVLLVEDLDGQGPGPVRSQVLLLRHGAAVRSCVDDTVVQEQVQCLRIT</sequence>
<dbReference type="EMBL" id="CAJSLV010000106">
    <property type="protein sequence ID" value="CAG6398641.1"/>
    <property type="molecule type" value="Genomic_DNA"/>
</dbReference>
<evidence type="ECO:0000313" key="2">
    <source>
        <dbReference type="Proteomes" id="UP001152519"/>
    </source>
</evidence>
<accession>A0A9W4EBE5</accession>
<comment type="caution">
    <text evidence="1">The sequence shown here is derived from an EMBL/GenBank/DDBJ whole genome shotgun (WGS) entry which is preliminary data.</text>
</comment>
<protein>
    <submittedName>
        <fullName evidence="1">Uncharacterized protein</fullName>
    </submittedName>
</protein>
<evidence type="ECO:0000313" key="1">
    <source>
        <dbReference type="EMBL" id="CAG6398641.1"/>
    </source>
</evidence>
<dbReference type="AlphaFoldDB" id="A0A9W4EBE5"/>